<sequence length="199" mass="21729">MRSRIRQYLSESKALPYLTVGMPNKAMLTGPELGAAIRAAIKKKGLLQREVAATFGVAVPSVQDWMKYGRIDKKHLPRLFSLFADVVGPEHWGLEPGPFTDAVMKSEGRISPNDSLVSSGVKNHLQDRAAILAGQIVAAVTKHQLDERGLDQLEKVLNRFAAHAKENLTHDESGTLESARAARRGAENGQKLGLGKRSK</sequence>
<accession>A0A494Y7U1</accession>
<dbReference type="GO" id="GO:0003677">
    <property type="term" value="F:DNA binding"/>
    <property type="evidence" value="ECO:0007669"/>
    <property type="project" value="InterPro"/>
</dbReference>
<dbReference type="InterPro" id="IPR010982">
    <property type="entry name" value="Lambda_DNA-bd_dom_sf"/>
</dbReference>
<keyword evidence="3" id="KW-1185">Reference proteome</keyword>
<feature type="region of interest" description="Disordered" evidence="1">
    <location>
        <begin position="168"/>
        <end position="199"/>
    </location>
</feature>
<gene>
    <name evidence="2" type="ORF">D7S86_08290</name>
</gene>
<name>A0A494Y7U1_9BURK</name>
<evidence type="ECO:0000256" key="1">
    <source>
        <dbReference type="SAM" id="MobiDB-lite"/>
    </source>
</evidence>
<dbReference type="SUPFAM" id="SSF47413">
    <property type="entry name" value="lambda repressor-like DNA-binding domains"/>
    <property type="match status" value="1"/>
</dbReference>
<dbReference type="AlphaFoldDB" id="A0A494Y7U1"/>
<dbReference type="EMBL" id="RBZU01000003">
    <property type="protein sequence ID" value="RKP56386.1"/>
    <property type="molecule type" value="Genomic_DNA"/>
</dbReference>
<organism evidence="2 3">
    <name type="scientific">Pararobbsia silviterrae</name>
    <dbReference type="NCBI Taxonomy" id="1792498"/>
    <lineage>
        <taxon>Bacteria</taxon>
        <taxon>Pseudomonadati</taxon>
        <taxon>Pseudomonadota</taxon>
        <taxon>Betaproteobacteria</taxon>
        <taxon>Burkholderiales</taxon>
        <taxon>Burkholderiaceae</taxon>
        <taxon>Pararobbsia</taxon>
    </lineage>
</organism>
<evidence type="ECO:0000313" key="2">
    <source>
        <dbReference type="EMBL" id="RKP56386.1"/>
    </source>
</evidence>
<protein>
    <submittedName>
        <fullName evidence="2">Uncharacterized protein</fullName>
    </submittedName>
</protein>
<dbReference type="Proteomes" id="UP000270342">
    <property type="component" value="Unassembled WGS sequence"/>
</dbReference>
<proteinExistence type="predicted"/>
<reference evidence="2 3" key="1">
    <citation type="submission" date="2018-10" db="EMBL/GenBank/DDBJ databases">
        <title>Robbsia sp. DHC34, isolated from soil.</title>
        <authorList>
            <person name="Gao Z.-H."/>
            <person name="Qiu L.-H."/>
        </authorList>
    </citation>
    <scope>NUCLEOTIDE SEQUENCE [LARGE SCALE GENOMIC DNA]</scope>
    <source>
        <strain evidence="2 3">DHC34</strain>
    </source>
</reference>
<comment type="caution">
    <text evidence="2">The sequence shown here is derived from an EMBL/GenBank/DDBJ whole genome shotgun (WGS) entry which is preliminary data.</text>
</comment>
<evidence type="ECO:0000313" key="3">
    <source>
        <dbReference type="Proteomes" id="UP000270342"/>
    </source>
</evidence>
<dbReference type="Gene3D" id="1.10.260.40">
    <property type="entry name" value="lambda repressor-like DNA-binding domains"/>
    <property type="match status" value="1"/>
</dbReference>